<dbReference type="Proteomes" id="UP000092631">
    <property type="component" value="Chromosome"/>
</dbReference>
<name>A0A1C7H2Y5_9BACE</name>
<evidence type="ECO:0000313" key="1">
    <source>
        <dbReference type="EMBL" id="ANU59268.1"/>
    </source>
</evidence>
<proteinExistence type="predicted"/>
<sequence length="567" mass="65417">MKKTLLFLAAGFFFLNNLPAQKPIEQKEIRLVQYMPNIPFPYKMKNWKDIATKQDRLFYDFNAKGQNLPLIWWDDSQINFPFRTFGLPSYVDKRRLGGNSYESLPTMGSLISASLIGVDKSNDDGKDYVSMIRQFFNKKNGTNLILNGLDRKAGESFWYEIWPAMAYSMLVDLYPQKTEMQEPMKITIDNWYAAIQDLSEGREYPDFNFTAFNFKSRKGYYNKVWREPDAAAGLAWLQYISWIKYGDKKYLNATHQCMTFLQNRPEKEGTFYEIMMPYGAYLAVRMNAELGTAYDELKMLNWCFDGDNSDRDGWGVMCERWNKYDVHGLVGQKKDEQYAFAMNTFSQAAALVPIVKYNPAYASTIGKWMLNLANACRLFYADEHPRNRQSSSIWEGDPQHVICYEGLRKDLYHGNHFEPFQGLLSDEGPYAIGDQVKTMSSATDICLYGSAWVGMLASIVDTTNVECILQLDCNVTDFYSTRKYPTYLLFNPYFEAKEVTLNQHFTEPTDLYDLVSKKYIKKNCTGETSIILNPDNAVTIVCIPASAKKTKKHGKLIVDGEIVNYRL</sequence>
<organism evidence="1 2">
    <name type="scientific">Bacteroides caecimuris</name>
    <dbReference type="NCBI Taxonomy" id="1796613"/>
    <lineage>
        <taxon>Bacteria</taxon>
        <taxon>Pseudomonadati</taxon>
        <taxon>Bacteroidota</taxon>
        <taxon>Bacteroidia</taxon>
        <taxon>Bacteroidales</taxon>
        <taxon>Bacteroidaceae</taxon>
        <taxon>Bacteroides</taxon>
    </lineage>
</organism>
<dbReference type="KEGG" id="bcae:A4V03_18285"/>
<dbReference type="RefSeq" id="WP_065539914.1">
    <property type="nucleotide sequence ID" value="NZ_CAPDLJ010000008.1"/>
</dbReference>
<evidence type="ECO:0000313" key="2">
    <source>
        <dbReference type="Proteomes" id="UP000092631"/>
    </source>
</evidence>
<dbReference type="AlphaFoldDB" id="A0A1C7H2Y5"/>
<dbReference type="EMBL" id="CP015401">
    <property type="protein sequence ID" value="ANU59268.1"/>
    <property type="molecule type" value="Genomic_DNA"/>
</dbReference>
<dbReference type="GeneID" id="82189086"/>
<accession>A0A1C7H2Y5</accession>
<gene>
    <name evidence="1" type="ORF">A4V03_18285</name>
</gene>
<protein>
    <recommendedName>
        <fullName evidence="3">Glycosyl hydrolase family 88</fullName>
    </recommendedName>
</protein>
<keyword evidence="2" id="KW-1185">Reference proteome</keyword>
<evidence type="ECO:0008006" key="3">
    <source>
        <dbReference type="Google" id="ProtNLM"/>
    </source>
</evidence>
<reference evidence="2" key="1">
    <citation type="submission" date="2016-04" db="EMBL/GenBank/DDBJ databases">
        <title>Complete Genome Sequences of Twelve Strains of a Stable Defined Moderately Diverse Mouse Microbiota 2 (sDMDMm2).</title>
        <authorList>
            <person name="Uchimura Y."/>
            <person name="Wyss M."/>
            <person name="Brugiroux S."/>
            <person name="Limenitakis J.P."/>
            <person name="Stecher B."/>
            <person name="McCoy K.D."/>
            <person name="Macpherson A.J."/>
        </authorList>
    </citation>
    <scope>NUCLEOTIDE SEQUENCE [LARGE SCALE GENOMIC DNA]</scope>
    <source>
        <strain evidence="2">I48</strain>
    </source>
</reference>
<dbReference type="OrthoDB" id="1490335at2"/>